<reference evidence="3" key="1">
    <citation type="submission" date="2024-04" db="EMBL/GenBank/DDBJ databases">
        <title>Salinicola lusitanus LLJ914,a marine bacterium isolated from the Okinawa Trough.</title>
        <authorList>
            <person name="Li J."/>
        </authorList>
    </citation>
    <scope>NUCLEOTIDE SEQUENCE [LARGE SCALE GENOMIC DNA]</scope>
</reference>
<feature type="region of interest" description="Disordered" evidence="1">
    <location>
        <begin position="1411"/>
        <end position="1455"/>
    </location>
</feature>
<evidence type="ECO:0000313" key="2">
    <source>
        <dbReference type="EMBL" id="KAK7878299.1"/>
    </source>
</evidence>
<keyword evidence="3" id="KW-1185">Reference proteome</keyword>
<accession>A0AAW0MJH9</accession>
<dbReference type="EMBL" id="JBBPFD010000543">
    <property type="protein sequence ID" value="KAK7878299.1"/>
    <property type="molecule type" value="Genomic_DNA"/>
</dbReference>
<gene>
    <name evidence="2" type="ORF">WMY93_031118</name>
</gene>
<evidence type="ECO:0000256" key="1">
    <source>
        <dbReference type="SAM" id="MobiDB-lite"/>
    </source>
</evidence>
<protein>
    <submittedName>
        <fullName evidence="2">Uncharacterized protein</fullName>
    </submittedName>
</protein>
<organism evidence="2 3">
    <name type="scientific">Mugilogobius chulae</name>
    <name type="common">yellowstripe goby</name>
    <dbReference type="NCBI Taxonomy" id="88201"/>
    <lineage>
        <taxon>Eukaryota</taxon>
        <taxon>Metazoa</taxon>
        <taxon>Chordata</taxon>
        <taxon>Craniata</taxon>
        <taxon>Vertebrata</taxon>
        <taxon>Euteleostomi</taxon>
        <taxon>Actinopterygii</taxon>
        <taxon>Neopterygii</taxon>
        <taxon>Teleostei</taxon>
        <taxon>Neoteleostei</taxon>
        <taxon>Acanthomorphata</taxon>
        <taxon>Gobiaria</taxon>
        <taxon>Gobiiformes</taxon>
        <taxon>Gobioidei</taxon>
        <taxon>Gobiidae</taxon>
        <taxon>Gobionellinae</taxon>
        <taxon>Mugilogobius</taxon>
    </lineage>
</organism>
<name>A0AAW0MJH9_9GOBI</name>
<sequence>MDWTRCVSGRVARSQGSDGHNGAGCIGGPVEFGQGAENGSMTARASELYDSVCRARVFGEIDTSLRTFASSFREPKTACDTPSDPKNEALNLYTVWLSIRGVLYSEHLIAQPRQPLTLSQAADIVGKVNRGFAIGSVEECLSLLDALQDFCSLMLRYPVVPRLAVDTKECPECLFEADVTADTWREVRRDIACHHFTLRHEFFKSHDIKVNQEKEECDVFRIDGAAEMERAERCAHLLSSDAYECTTSAATDLRAAKFLEQLEQLKMRDEMVKQKTLGKEILYQLKKFAHTLRELEAPRYLSSYPLQFLYRHYGSLNRSRERAKLLSVPYVQFDSDERSAQARLGELVFNLRAAASSASSGRLLSGVCMAMIGPVRRYTRRYNLVAERVTLFKHLIASGFSVDTAYNLVTHVATCECASLIGLPLNQGVELQLKKTWQPTAYNRKLATLTWLFSHLSAYCTLRGLGHGCVRMGDSPEDYNHDGIFVFDQDHASRGQSADLILVDEVGFVNSKVLLSVLPNIAFRGRKQVHITSHVNQTPWLNKVSEIRGDDGEPAYHVVSQSFKCKFHERHPGLMCSCLAIYCPQHISVDTKLRQLMDLVNPRGFESEVTGSTCSQSGDIKSDETTPFEPRVINRFLSNNCLAMDFLVRAPVVRAYFCLDPTFGGGSRSCAGVCGAIELADGKLVNLDELQVDRNDAYLIEHPRLRDQFIPVWNTIVQDFKKWNFGSKVAPVVSSVTQLFTKQSRHKVKSSFGELETTASDNNERIWGGAALSHGPRERQASTFEQHTTAIYQHEVQCCTVTSGQVNTLPHLASTNTQADHCPTTVSFVWENWRPLPTTGANLGGPYCQQNAPCQGTACNEPRQVQPHAFFPVNKMNPKGSPTSAMYRNEVQAFPGFDSLVRKPVSYVNPITRQNERSPSPAPVVWENRAPFSTANAHLHGTYSQQGNEARCKIPTTAVYRKKGQGSGGTNVQAKPRSLVSLTKIQEEHCPNPAPCSLDNVRPFTSAATRLEGSHCQQGPPTTAMYQRAAQEPPGAVHMRNLATRLEGSHCQQGPPTTAMYQRAAQEPPGGSAHAKPRSHVALINSQDERCLTPAPCSLENVRPFPTAAKRLAGSHSQQVYPSTAMYHKGAQAFRGASGQAKLESHVVPVKSQDERCPTPAPFLFENSMLCSTFAAPIDQAPDTGAPCHRPREVTQYAVDRTFQSMTFGLPESALYHQESQALMRPIGQANFASQFVPVDQKQERCLTLGAGVMGSHTPLPSSGVHFTDLNCQQGLGGVGRSGYCTAMMDEPGKGKVIWETAYLVLPLPNDMLKENVLQWLDKLNVASDDAYIFSFLTTGDTFGSLWATIITESGDRDKDECLFWQAKLGLYGAPRLRTLNEVRRDSDLIMLCRFEGLKRRDLQPCVSQKKISRDQATATDDQELREPCLPQKKISRDQATATDDQGLCGAPGPSIINSKKKRTCARSRGEARPTSLEKSQQYLKWTFNGNTKSVNIDFEGRGSIDASCSSAETSVARCPVLRLHGCPRSANAHESCSLLELLVRDPIRDFGPVPLCMAVDCVRIRLSKDDANNEKERLRAGAESEFDRLVADRFAQAKLIKELGLKGARSRVSELRVCGYQSGDKFGSVMYRFASMIDRMFQYFEVKGMRMEPFQLELLRGVVLGITERQLGESLYKYKHTLLDKLGLAPLGSQNCDHTSPVLTHSFILEREFARYANPYTLCLAPRQCGKSMMMRLLLASVLLHLDIDVMVQAQNKHMCTTLRLGVESAMTELQQLPCFRDTEKPLEMCGNPENRIYRFSSCYKGPSFAHFLSSSNDSPAVILAHGLGYFVRCCDQRLESDIRRRYPPHVEVVYKKNTCETIPVKFTILNQSEKRILTREPGNHSSLWDIVSTSHQSVSVNIAGTDVNPFRRSNSFHDAKGRLAVLNALDFMSSSSLFTAYAARGSLEVILGSKSSIFEFDCEFCTGTRVAFKESCKEPIMTFPCCSDGNACVPAMVPDSDSDGVAFKNVMALLRSTSVDELVLLIRVMKEMALSDCAYQDLDIDTFPPKNVENGDITMPFSLMKYVMAFYQGLSEYTDNFVILDKENPCVKLVIESICDNLGKTDEDIPVEIVGQMSFTVIYGGPPSRLYDLVSTTIEQGEDEKNLKFLSTFSQYGFDVLMKNTQFNFAWSGALSFQDWAHHYNS</sequence>
<comment type="caution">
    <text evidence="2">The sequence shown here is derived from an EMBL/GenBank/DDBJ whole genome shotgun (WGS) entry which is preliminary data.</text>
</comment>
<dbReference type="Proteomes" id="UP001460270">
    <property type="component" value="Unassembled WGS sequence"/>
</dbReference>
<evidence type="ECO:0000313" key="3">
    <source>
        <dbReference type="Proteomes" id="UP001460270"/>
    </source>
</evidence>
<proteinExistence type="predicted"/>